<feature type="compositionally biased region" description="Polar residues" evidence="9">
    <location>
        <begin position="239"/>
        <end position="258"/>
    </location>
</feature>
<dbReference type="InterPro" id="IPR013734">
    <property type="entry name" value="TF_Nrm1/Whi5"/>
</dbReference>
<evidence type="ECO:0000256" key="4">
    <source>
        <dbReference type="ARBA" id="ARBA00022490"/>
    </source>
</evidence>
<name>A0AAV9PNR0_9PEZI</name>
<feature type="compositionally biased region" description="Polar residues" evidence="9">
    <location>
        <begin position="267"/>
        <end position="280"/>
    </location>
</feature>
<gene>
    <name evidence="10" type="ORF">LTR77_000698</name>
</gene>
<keyword evidence="5" id="KW-0678">Repressor</keyword>
<dbReference type="GO" id="GO:0033309">
    <property type="term" value="C:SBF transcription complex"/>
    <property type="evidence" value="ECO:0007669"/>
    <property type="project" value="TreeGrafter"/>
</dbReference>
<dbReference type="PANTHER" id="PTHR28246">
    <property type="entry name" value="G1-SPECIFIC TRANSCRIPTIONAL REPRESSOR WHI5-RELATED"/>
    <property type="match status" value="1"/>
</dbReference>
<dbReference type="PANTHER" id="PTHR28246:SF1">
    <property type="entry name" value="G1-SPECIFIC TRANSCRIPTIONAL REPRESSOR WHI5-RELATED"/>
    <property type="match status" value="1"/>
</dbReference>
<dbReference type="GO" id="GO:0005737">
    <property type="term" value="C:cytoplasm"/>
    <property type="evidence" value="ECO:0007669"/>
    <property type="project" value="UniProtKB-SubCell"/>
</dbReference>
<dbReference type="AlphaFoldDB" id="A0AAV9PNR0"/>
<dbReference type="InterPro" id="IPR039198">
    <property type="entry name" value="Srl3/Whi5"/>
</dbReference>
<evidence type="ECO:0000256" key="7">
    <source>
        <dbReference type="ARBA" id="ARBA00023163"/>
    </source>
</evidence>
<comment type="caution">
    <text evidence="10">The sequence shown here is derived from an EMBL/GenBank/DDBJ whole genome shotgun (WGS) entry which is preliminary data.</text>
</comment>
<feature type="compositionally biased region" description="Basic and acidic residues" evidence="9">
    <location>
        <begin position="106"/>
        <end position="115"/>
    </location>
</feature>
<dbReference type="GO" id="GO:0000082">
    <property type="term" value="P:G1/S transition of mitotic cell cycle"/>
    <property type="evidence" value="ECO:0007669"/>
    <property type="project" value="InterPro"/>
</dbReference>
<sequence length="439" mass="46932">METYSSVYPTTPQTQTSHMRSSQYSNPAKAATRALQQQSESQQNHLSAPTSQESIASYQSAASSTQPRLQTSSSNASQLTGYTDVTSPITSLPEQGDGGRFGASKPLDRRMRTPEESNMNGMTGDSYAVTSPMSVASPPSVNGTKRTASGHVKNAPSLPSTPLTTGRPRGESTSSTSSRAGELARDLKTRLGYAMAKVQNGWEHRNIHEVEQLAAHKVYSTHRHSMSHSDSSRRPISAGLTNGTANLSMNGYIQNSADHPSKRHSGHYTTHLPSSSQPTPRLQPAPDIRPTAQHSLSQPLPYANPTHTSAMSPPRTPTTTTTSQTRPRPATLRTETQTAEAERDALQALFQLGSPHASQQAFSGAVRSHSYQNGNGSGHGYSQSQASSSQASPLRSEFGFVAGTPATPRRVTFARSESDVSSSSAQMEGKGEGEQVEVR</sequence>
<organism evidence="10 11">
    <name type="scientific">Saxophila tyrrhenica</name>
    <dbReference type="NCBI Taxonomy" id="1690608"/>
    <lineage>
        <taxon>Eukaryota</taxon>
        <taxon>Fungi</taxon>
        <taxon>Dikarya</taxon>
        <taxon>Ascomycota</taxon>
        <taxon>Pezizomycotina</taxon>
        <taxon>Dothideomycetes</taxon>
        <taxon>Dothideomycetidae</taxon>
        <taxon>Mycosphaerellales</taxon>
        <taxon>Extremaceae</taxon>
        <taxon>Saxophila</taxon>
    </lineage>
</organism>
<dbReference type="GO" id="GO:0003712">
    <property type="term" value="F:transcription coregulator activity"/>
    <property type="evidence" value="ECO:0007669"/>
    <property type="project" value="TreeGrafter"/>
</dbReference>
<feature type="compositionally biased region" description="Basic and acidic residues" evidence="9">
    <location>
        <begin position="429"/>
        <end position="439"/>
    </location>
</feature>
<feature type="region of interest" description="Disordered" evidence="9">
    <location>
        <begin position="1"/>
        <end position="183"/>
    </location>
</feature>
<dbReference type="RefSeq" id="XP_064664197.1">
    <property type="nucleotide sequence ID" value="XM_064797963.1"/>
</dbReference>
<accession>A0AAV9PNR0</accession>
<feature type="compositionally biased region" description="Polar residues" evidence="9">
    <location>
        <begin position="34"/>
        <end position="93"/>
    </location>
</feature>
<feature type="compositionally biased region" description="Low complexity" evidence="9">
    <location>
        <begin position="308"/>
        <end position="331"/>
    </location>
</feature>
<keyword evidence="11" id="KW-1185">Reference proteome</keyword>
<evidence type="ECO:0000313" key="11">
    <source>
        <dbReference type="Proteomes" id="UP001337655"/>
    </source>
</evidence>
<feature type="compositionally biased region" description="Polar residues" evidence="9">
    <location>
        <begin position="1"/>
        <end position="26"/>
    </location>
</feature>
<evidence type="ECO:0000256" key="5">
    <source>
        <dbReference type="ARBA" id="ARBA00022491"/>
    </source>
</evidence>
<evidence type="ECO:0000256" key="2">
    <source>
        <dbReference type="ARBA" id="ARBA00004496"/>
    </source>
</evidence>
<comment type="similarity">
    <text evidence="3">Belongs to the WHI5/NRM1 family.</text>
</comment>
<feature type="region of interest" description="Disordered" evidence="9">
    <location>
        <begin position="221"/>
        <end position="339"/>
    </location>
</feature>
<dbReference type="Pfam" id="PF08528">
    <property type="entry name" value="Whi5"/>
    <property type="match status" value="1"/>
</dbReference>
<dbReference type="Proteomes" id="UP001337655">
    <property type="component" value="Unassembled WGS sequence"/>
</dbReference>
<evidence type="ECO:0000256" key="1">
    <source>
        <dbReference type="ARBA" id="ARBA00004123"/>
    </source>
</evidence>
<evidence type="ECO:0000256" key="3">
    <source>
        <dbReference type="ARBA" id="ARBA00006922"/>
    </source>
</evidence>
<proteinExistence type="inferred from homology"/>
<feature type="region of interest" description="Disordered" evidence="9">
    <location>
        <begin position="360"/>
        <end position="439"/>
    </location>
</feature>
<keyword evidence="8" id="KW-0539">Nucleus</keyword>
<dbReference type="GeneID" id="89922048"/>
<dbReference type="EMBL" id="JAVRRT010000001">
    <property type="protein sequence ID" value="KAK5175559.1"/>
    <property type="molecule type" value="Genomic_DNA"/>
</dbReference>
<keyword evidence="6" id="KW-0805">Transcription regulation</keyword>
<keyword evidence="4" id="KW-0963">Cytoplasm</keyword>
<evidence type="ECO:0000256" key="6">
    <source>
        <dbReference type="ARBA" id="ARBA00023015"/>
    </source>
</evidence>
<feature type="compositionally biased region" description="Polar residues" evidence="9">
    <location>
        <begin position="116"/>
        <end position="147"/>
    </location>
</feature>
<reference evidence="10 11" key="1">
    <citation type="submission" date="2023-08" db="EMBL/GenBank/DDBJ databases">
        <title>Black Yeasts Isolated from many extreme environments.</title>
        <authorList>
            <person name="Coleine C."/>
            <person name="Stajich J.E."/>
            <person name="Selbmann L."/>
        </authorList>
    </citation>
    <scope>NUCLEOTIDE SEQUENCE [LARGE SCALE GENOMIC DNA]</scope>
    <source>
        <strain evidence="10 11">CCFEE 5935</strain>
    </source>
</reference>
<protein>
    <submittedName>
        <fullName evidence="10">Uncharacterized protein</fullName>
    </submittedName>
</protein>
<evidence type="ECO:0000256" key="9">
    <source>
        <dbReference type="SAM" id="MobiDB-lite"/>
    </source>
</evidence>
<evidence type="ECO:0000256" key="8">
    <source>
        <dbReference type="ARBA" id="ARBA00023242"/>
    </source>
</evidence>
<keyword evidence="7" id="KW-0804">Transcription</keyword>
<comment type="subcellular location">
    <subcellularLocation>
        <location evidence="2">Cytoplasm</location>
    </subcellularLocation>
    <subcellularLocation>
        <location evidence="1">Nucleus</location>
    </subcellularLocation>
</comment>
<evidence type="ECO:0000313" key="10">
    <source>
        <dbReference type="EMBL" id="KAK5175559.1"/>
    </source>
</evidence>
<feature type="compositionally biased region" description="Low complexity" evidence="9">
    <location>
        <begin position="382"/>
        <end position="392"/>
    </location>
</feature>